<dbReference type="AlphaFoldDB" id="A0A1C7D8G9"/>
<protein>
    <submittedName>
        <fullName evidence="2">Beta propeller domain protein</fullName>
    </submittedName>
</protein>
<dbReference type="OrthoDB" id="7439267at2"/>
<dbReference type="PROSITE" id="PS51257">
    <property type="entry name" value="PROKAR_LIPOPROTEIN"/>
    <property type="match status" value="1"/>
</dbReference>
<dbReference type="InterPro" id="IPR019198">
    <property type="entry name" value="Beta_propeller_containing"/>
</dbReference>
<dbReference type="PATRIC" id="fig|645517.4.peg.1476"/>
<dbReference type="Pfam" id="PF09826">
    <property type="entry name" value="Beta_propel"/>
    <property type="match status" value="1"/>
</dbReference>
<proteinExistence type="predicted"/>
<sequence length="678" mass="72536">MPSVIRFAAPAIALVLTAGCVPPSGGGEVASGKGMTSFASEADLEAFLKSRRQAAERVTTVDVQEMAVEEAAAPPTVAPPPPVAQSSVPAPEEGDSEQITNTQEQGVDEGGIVKNHGDHLVVLRRGRLFTLKTGGDVLAPVDSIDAFPPNDRNPDDTWYDEMLVAGDMVVVIGYSYGNGATEVSRFDIARTGELAYRDTHYLRSADYYSSRNYASRLIGQRLIMYAPLPMYGSNWREFVPAMAPRPANGEVASDFTPIAQPGDLYAPAPVLGDEEIGVSVLHTVTDCDLSKKEFTCETNGVFGGWGRNFYVSPDAVYVWTGPDGRYDEANASWLYRLPLDGSAPQSITVAGNPVDQFSFRQDGADGVLNVVVRAQGGGDAMWRPEVSSGDVALLRLPLSRFGDGSEKAPQDDYRDLPSVTGYNFQNRYVGGHLLYAGENPREPGVQSVLFAVPLKGGETERVALPHGVSRLDVIGRDGIAIGQDEKGGLGFSAIALAADGSARREDTYILPSAGEGENRSQAFFYRPSDATGDSGTLGLPVMLQRPDPRPASGNGGPPPVVSVTPPGSTPVPPPPPPPPYGGTKYLGSGSAILFLDRKSRKFSPAGQLEAYLQRQPDDGCQASCVDWYGNARPIFLGDRVFALLGYELVEGRRDPSGRIVERRRVDFTPRIVPARGSQ</sequence>
<dbReference type="STRING" id="645517.A6F65_01482"/>
<evidence type="ECO:0000256" key="1">
    <source>
        <dbReference type="SAM" id="MobiDB-lite"/>
    </source>
</evidence>
<organism evidence="2 3">
    <name type="scientific">Paraurantiacibacter namhicola</name>
    <dbReference type="NCBI Taxonomy" id="645517"/>
    <lineage>
        <taxon>Bacteria</taxon>
        <taxon>Pseudomonadati</taxon>
        <taxon>Pseudomonadota</taxon>
        <taxon>Alphaproteobacteria</taxon>
        <taxon>Sphingomonadales</taxon>
        <taxon>Erythrobacteraceae</taxon>
        <taxon>Paraurantiacibacter</taxon>
    </lineage>
</organism>
<name>A0A1C7D8G9_9SPHN</name>
<keyword evidence="3" id="KW-1185">Reference proteome</keyword>
<feature type="region of interest" description="Disordered" evidence="1">
    <location>
        <begin position="71"/>
        <end position="112"/>
    </location>
</feature>
<feature type="region of interest" description="Disordered" evidence="1">
    <location>
        <begin position="528"/>
        <end position="580"/>
    </location>
</feature>
<dbReference type="KEGG" id="anh:A6F65_01482"/>
<reference evidence="2 3" key="1">
    <citation type="submission" date="2016-07" db="EMBL/GenBank/DDBJ databases">
        <title>Complete genome sequence of Altererythrobacter namhicola JCM 16345T, containing esterase-encoding genes.</title>
        <authorList>
            <person name="Cheng H."/>
            <person name="Wu Y.-H."/>
            <person name="Jian S.-L."/>
            <person name="Huo Y.-Y."/>
            <person name="Wang C.-S."/>
            <person name="Xu X.-W."/>
        </authorList>
    </citation>
    <scope>NUCLEOTIDE SEQUENCE [LARGE SCALE GENOMIC DNA]</scope>
    <source>
        <strain evidence="2 3">JCM 16345</strain>
    </source>
</reference>
<gene>
    <name evidence="2" type="ORF">A6F65_01482</name>
</gene>
<dbReference type="EMBL" id="CP016545">
    <property type="protein sequence ID" value="ANU07786.1"/>
    <property type="molecule type" value="Genomic_DNA"/>
</dbReference>
<evidence type="ECO:0000313" key="3">
    <source>
        <dbReference type="Proteomes" id="UP000092698"/>
    </source>
</evidence>
<accession>A0A1C7D8G9</accession>
<evidence type="ECO:0000313" key="2">
    <source>
        <dbReference type="EMBL" id="ANU07786.1"/>
    </source>
</evidence>
<dbReference type="Proteomes" id="UP000092698">
    <property type="component" value="Chromosome"/>
</dbReference>
<feature type="compositionally biased region" description="Pro residues" evidence="1">
    <location>
        <begin position="567"/>
        <end position="580"/>
    </location>
</feature>
<dbReference type="RefSeq" id="WP_067787290.1">
    <property type="nucleotide sequence ID" value="NZ_CP016545.1"/>
</dbReference>